<dbReference type="GO" id="GO:1902604">
    <property type="term" value="P:p-aminobenzoyl-glutamate transmembrane transport"/>
    <property type="evidence" value="ECO:0007669"/>
    <property type="project" value="InterPro"/>
</dbReference>
<dbReference type="OrthoDB" id="3314392at2"/>
<dbReference type="RefSeq" id="WP_027639709.1">
    <property type="nucleotide sequence ID" value="NZ_CABMJC010000021.1"/>
</dbReference>
<feature type="transmembrane region" description="Helical" evidence="1">
    <location>
        <begin position="442"/>
        <end position="460"/>
    </location>
</feature>
<dbReference type="PANTHER" id="PTHR30282">
    <property type="entry name" value="P-AMINOBENZOYL GLUTAMATE TRANSPORTER"/>
    <property type="match status" value="1"/>
</dbReference>
<evidence type="ECO:0000313" key="4">
    <source>
        <dbReference type="Proteomes" id="UP000182135"/>
    </source>
</evidence>
<sequence>MTAQKELKGSNKKTGGFLGWVERVGNKIPHPFILFLILIVVVWIASAICSQLGTSVTNPVDGKEVYVKSLLSGEGIVYMLKNMVKNFTGFAPLGLVLTMTLGIGFAEHIGLISAFMRKTMLGASPKLVTFIIMIIGIVGNIASDAAIVIVPSIAAAIFASMGRHPLAGIAIGYASTTAGFSANLIIAGTDALLAGISTEAIHIVDKNLSVTPVDNWFFMFASTFVLAIVGVIITEKIIEPRLGEYKGKKSIEAKKVTQEENKALKKTGIAALIYIAVLAISIIPKNSFFRNSETGGIVPSPFLDSIIPLLLFLFVIMAYVYGKSIGELKKFSDVPKHMAIAIKDMASYIVLVFVIGQFIAFFNWSNLGYAIAVNGADALKASNMTGVPLFILFILFVAFVNLFMGSGSAKWSLLAPIFIPMFYLLGYNPAFTQLLYRIGDSTTNIISPLFPYFPIILAFANEYDEKAGVGTILSLMIPYSIIMLVVWIIFAIIWTQLGLPIGPGIGGIGL</sequence>
<dbReference type="GO" id="GO:0015558">
    <property type="term" value="F:secondary active p-aminobenzoyl-glutamate transmembrane transporter activity"/>
    <property type="evidence" value="ECO:0007669"/>
    <property type="project" value="InterPro"/>
</dbReference>
<keyword evidence="1" id="KW-1133">Transmembrane helix</keyword>
<dbReference type="Proteomes" id="UP000182135">
    <property type="component" value="Unassembled WGS sequence"/>
</dbReference>
<feature type="transmembrane region" description="Helical" evidence="1">
    <location>
        <begin position="32"/>
        <end position="53"/>
    </location>
</feature>
<evidence type="ECO:0000256" key="1">
    <source>
        <dbReference type="SAM" id="Phobius"/>
    </source>
</evidence>
<feature type="transmembrane region" description="Helical" evidence="1">
    <location>
        <begin position="303"/>
        <end position="322"/>
    </location>
</feature>
<dbReference type="AlphaFoldDB" id="A0A1I2M4N1"/>
<organism evidence="3 4">
    <name type="scientific">Clostridium cadaveris</name>
    <dbReference type="NCBI Taxonomy" id="1529"/>
    <lineage>
        <taxon>Bacteria</taxon>
        <taxon>Bacillati</taxon>
        <taxon>Bacillota</taxon>
        <taxon>Clostridia</taxon>
        <taxon>Eubacteriales</taxon>
        <taxon>Clostridiaceae</taxon>
        <taxon>Clostridium</taxon>
    </lineage>
</organism>
<evidence type="ECO:0000313" key="2">
    <source>
        <dbReference type="EMBL" id="PWL51602.1"/>
    </source>
</evidence>
<feature type="transmembrane region" description="Helical" evidence="1">
    <location>
        <begin position="90"/>
        <end position="115"/>
    </location>
</feature>
<keyword evidence="1" id="KW-0472">Membrane</keyword>
<dbReference type="InterPro" id="IPR004697">
    <property type="entry name" value="AbgT"/>
</dbReference>
<reference evidence="3 4" key="1">
    <citation type="submission" date="2016-10" db="EMBL/GenBank/DDBJ databases">
        <authorList>
            <person name="de Groot N.N."/>
        </authorList>
    </citation>
    <scope>NUCLEOTIDE SEQUENCE [LARGE SCALE GENOMIC DNA]</scope>
    <source>
        <strain evidence="3 4">NLAE-zl-G419</strain>
    </source>
</reference>
<name>A0A1I2M4N1_9CLOT</name>
<feature type="transmembrane region" description="Helical" evidence="1">
    <location>
        <begin position="411"/>
        <end position="430"/>
    </location>
</feature>
<dbReference type="Pfam" id="PF03806">
    <property type="entry name" value="ABG_transport"/>
    <property type="match status" value="1"/>
</dbReference>
<dbReference type="EMBL" id="QAMZ01000055">
    <property type="protein sequence ID" value="PWL51602.1"/>
    <property type="molecule type" value="Genomic_DNA"/>
</dbReference>
<dbReference type="PANTHER" id="PTHR30282:SF0">
    <property type="entry name" value="P-AMINOBENZOYL-GLUTAMATE TRANSPORT PROTEIN"/>
    <property type="match status" value="1"/>
</dbReference>
<feature type="transmembrane region" description="Helical" evidence="1">
    <location>
        <begin position="472"/>
        <end position="494"/>
    </location>
</feature>
<dbReference type="EMBL" id="FOOE01000013">
    <property type="protein sequence ID" value="SFF86452.1"/>
    <property type="molecule type" value="Genomic_DNA"/>
</dbReference>
<dbReference type="STRING" id="1529.SAMN04487885_11318"/>
<evidence type="ECO:0000313" key="5">
    <source>
        <dbReference type="Proteomes" id="UP000246114"/>
    </source>
</evidence>
<proteinExistence type="predicted"/>
<feature type="transmembrane region" description="Helical" evidence="1">
    <location>
        <begin position="216"/>
        <end position="238"/>
    </location>
</feature>
<feature type="transmembrane region" description="Helical" evidence="1">
    <location>
        <begin position="127"/>
        <end position="158"/>
    </location>
</feature>
<accession>A0A1I2M4N1</accession>
<reference evidence="2 5" key="2">
    <citation type="submission" date="2018-03" db="EMBL/GenBank/DDBJ databases">
        <title>The uncultured portion of the human microbiome is neutrally assembled.</title>
        <authorList>
            <person name="Jeraldo P."/>
            <person name="Boardman L."/>
            <person name="White B.A."/>
            <person name="Nelson H."/>
            <person name="Goldenfeld N."/>
            <person name="Chia N."/>
        </authorList>
    </citation>
    <scope>NUCLEOTIDE SEQUENCE [LARGE SCALE GENOMIC DNA]</scope>
    <source>
        <strain evidence="2">CIM:MAG 903</strain>
    </source>
</reference>
<gene>
    <name evidence="2" type="ORF">DBY38_13805</name>
    <name evidence="3" type="ORF">SAMN04487885_11318</name>
</gene>
<keyword evidence="1" id="KW-0812">Transmembrane</keyword>
<keyword evidence="4" id="KW-1185">Reference proteome</keyword>
<evidence type="ECO:0000313" key="3">
    <source>
        <dbReference type="EMBL" id="SFF86452.1"/>
    </source>
</evidence>
<dbReference type="GeneID" id="90546495"/>
<protein>
    <submittedName>
        <fullName evidence="3">Aminobenzoyl-glutamate transport protein</fullName>
    </submittedName>
    <submittedName>
        <fullName evidence="2">p-aminobenzoyl-glutamate transporter</fullName>
    </submittedName>
</protein>
<dbReference type="Proteomes" id="UP000246114">
    <property type="component" value="Unassembled WGS sequence"/>
</dbReference>
<feature type="transmembrane region" description="Helical" evidence="1">
    <location>
        <begin position="263"/>
        <end position="283"/>
    </location>
</feature>
<dbReference type="eggNOG" id="COG2978">
    <property type="taxonomic scope" value="Bacteria"/>
</dbReference>
<feature type="transmembrane region" description="Helical" evidence="1">
    <location>
        <begin position="345"/>
        <end position="364"/>
    </location>
</feature>
<feature type="transmembrane region" description="Helical" evidence="1">
    <location>
        <begin position="384"/>
        <end position="404"/>
    </location>
</feature>